<evidence type="ECO:0000256" key="6">
    <source>
        <dbReference type="ARBA" id="ARBA00048124"/>
    </source>
</evidence>
<dbReference type="EMBL" id="NAJO01000021">
    <property type="protein sequence ID" value="OQO04759.1"/>
    <property type="molecule type" value="Genomic_DNA"/>
</dbReference>
<comment type="caution">
    <text evidence="9">The sequence shown here is derived from an EMBL/GenBank/DDBJ whole genome shotgun (WGS) entry which is preliminary data.</text>
</comment>
<keyword evidence="7" id="KW-0378">Hydrolase</keyword>
<comment type="cofactor">
    <cofactor evidence="1 7">
        <name>a divalent metal cation</name>
        <dbReference type="ChEBI" id="CHEBI:60240"/>
    </cofactor>
</comment>
<dbReference type="GO" id="GO:0005829">
    <property type="term" value="C:cytosol"/>
    <property type="evidence" value="ECO:0007669"/>
    <property type="project" value="TreeGrafter"/>
</dbReference>
<dbReference type="InterPro" id="IPR039039">
    <property type="entry name" value="RAI1-like_fam"/>
</dbReference>
<sequence>MATFAIHPLDRFVVAKTAIKRPREIAYFSYDDEHTLHPLSDQSLSYYYPPFINVPGEGEQHRANVSLSNGFEKFRKHDDSINEHLDALLDTIAAYEERDGHVVKADLITWRGMMTKIMIAPFDMFSEFEMNATCFQGTIFLEEHKAVKSTPASNGPSRPVAHGARPTQEMMQYWGYKFEALSTLRKPWAEVSRAEIESRDKLIVSNEAQYCSIVTTGIGDTSLILGGEVDAVMGAKPDNADDPIPWIELKTSQQPVDQRDDIKYERKLLKFWAQSFLLGVPKIIVGFRSPDGHLLRLQEHETQKIPVMVKRQGQGTWDGNICINFAAEVLRFLKTNVQGDGIVWRISRKPKSCTINVFPIEDVSVDSIVKPSFRACRERMLAKQVATKLGPSGE</sequence>
<evidence type="ECO:0000256" key="5">
    <source>
        <dbReference type="ARBA" id="ARBA00046211"/>
    </source>
</evidence>
<reference evidence="10" key="1">
    <citation type="submission" date="2017-03" db="EMBL/GenBank/DDBJ databases">
        <title>Genomes of endolithic fungi from Antarctica.</title>
        <authorList>
            <person name="Coleine C."/>
            <person name="Masonjones S."/>
            <person name="Stajich J.E."/>
        </authorList>
    </citation>
    <scope>NUCLEOTIDE SEQUENCE [LARGE SCALE GENOMIC DNA]</scope>
    <source>
        <strain evidence="10">CCFEE 5527</strain>
    </source>
</reference>
<dbReference type="PANTHER" id="PTHR12395">
    <property type="entry name" value="DOM-3 RELATED"/>
    <property type="match status" value="1"/>
</dbReference>
<keyword evidence="10" id="KW-1185">Reference proteome</keyword>
<dbReference type="Proteomes" id="UP000192596">
    <property type="component" value="Unassembled WGS sequence"/>
</dbReference>
<dbReference type="EC" id="3.6.1.-" evidence="7"/>
<comment type="catalytic activity">
    <reaction evidence="3">
        <text>a 5'-end (N(7)-methyl 5'-triphosphoguanosine)-ribonucleoside-ribonucleotide in mRNA + H2O = a (N(7)-methyl 5'-triphosphoguanosine)-nucleoside + a 5'-end phospho-ribonucleoside in mRNA + H(+)</text>
        <dbReference type="Rhea" id="RHEA:66928"/>
        <dbReference type="Rhea" id="RHEA-COMP:15692"/>
        <dbReference type="Rhea" id="RHEA-COMP:17313"/>
        <dbReference type="ChEBI" id="CHEBI:15377"/>
        <dbReference type="ChEBI" id="CHEBI:15378"/>
        <dbReference type="ChEBI" id="CHEBI:138282"/>
        <dbReference type="ChEBI" id="CHEBI:172876"/>
        <dbReference type="ChEBI" id="CHEBI:172877"/>
    </reaction>
    <physiologicalReaction direction="left-to-right" evidence="3">
        <dbReference type="Rhea" id="RHEA:66929"/>
    </physiologicalReaction>
</comment>
<dbReference type="GO" id="GO:0034353">
    <property type="term" value="F:mRNA 5'-diphosphatase activity"/>
    <property type="evidence" value="ECO:0007669"/>
    <property type="project" value="TreeGrafter"/>
</dbReference>
<accession>A0A1V8T0C0</accession>
<evidence type="ECO:0000256" key="1">
    <source>
        <dbReference type="ARBA" id="ARBA00001968"/>
    </source>
</evidence>
<keyword evidence="7" id="KW-0539">Nucleus</keyword>
<dbReference type="GO" id="GO:0046872">
    <property type="term" value="F:metal ion binding"/>
    <property type="evidence" value="ECO:0007669"/>
    <property type="project" value="UniProtKB-KW"/>
</dbReference>
<dbReference type="STRING" id="1507870.A0A1V8T0C0"/>
<keyword evidence="7" id="KW-0694">RNA-binding</keyword>
<evidence type="ECO:0000259" key="8">
    <source>
        <dbReference type="Pfam" id="PF08652"/>
    </source>
</evidence>
<comment type="catalytic activity">
    <reaction evidence="6">
        <text>a 5'-end NAD(+)-phospho-ribonucleoside in mRNA + H2O = a 5'-end phospho-ribonucleoside in mRNA + NAD(+) + H(+)</text>
        <dbReference type="Rhea" id="RHEA:60880"/>
        <dbReference type="Rhea" id="RHEA-COMP:15692"/>
        <dbReference type="Rhea" id="RHEA-COMP:15698"/>
        <dbReference type="ChEBI" id="CHEBI:15377"/>
        <dbReference type="ChEBI" id="CHEBI:15378"/>
        <dbReference type="ChEBI" id="CHEBI:57540"/>
        <dbReference type="ChEBI" id="CHEBI:138282"/>
        <dbReference type="ChEBI" id="CHEBI:144029"/>
    </reaction>
    <physiologicalReaction direction="left-to-right" evidence="6">
        <dbReference type="Rhea" id="RHEA:60881"/>
    </physiologicalReaction>
</comment>
<evidence type="ECO:0000256" key="7">
    <source>
        <dbReference type="RuleBase" id="RU367113"/>
    </source>
</evidence>
<evidence type="ECO:0000256" key="2">
    <source>
        <dbReference type="ARBA" id="ARBA00006562"/>
    </source>
</evidence>
<feature type="domain" description="RAI1-like" evidence="8">
    <location>
        <begin position="20"/>
        <end position="373"/>
    </location>
</feature>
<evidence type="ECO:0000313" key="10">
    <source>
        <dbReference type="Proteomes" id="UP000192596"/>
    </source>
</evidence>
<dbReference type="GO" id="GO:0003723">
    <property type="term" value="F:RNA binding"/>
    <property type="evidence" value="ECO:0007669"/>
    <property type="project" value="UniProtKB-KW"/>
</dbReference>
<gene>
    <name evidence="9" type="ORF">B0A48_09682</name>
</gene>
<dbReference type="GO" id="GO:0110155">
    <property type="term" value="P:NAD-cap decapping"/>
    <property type="evidence" value="ECO:0007669"/>
    <property type="project" value="TreeGrafter"/>
</dbReference>
<evidence type="ECO:0000313" key="9">
    <source>
        <dbReference type="EMBL" id="OQO04759.1"/>
    </source>
</evidence>
<dbReference type="GO" id="GO:0000956">
    <property type="term" value="P:nuclear-transcribed mRNA catabolic process"/>
    <property type="evidence" value="ECO:0007669"/>
    <property type="project" value="TreeGrafter"/>
</dbReference>
<protein>
    <recommendedName>
        <fullName evidence="7">Decapping nuclease</fullName>
        <ecNumber evidence="7">3.6.1.-</ecNumber>
    </recommendedName>
</protein>
<keyword evidence="7" id="KW-0479">Metal-binding</keyword>
<dbReference type="GO" id="GO:0004518">
    <property type="term" value="F:nuclease activity"/>
    <property type="evidence" value="ECO:0007669"/>
    <property type="project" value="UniProtKB-KW"/>
</dbReference>
<dbReference type="FunCoup" id="A0A1V8T0C0">
    <property type="interactions" value="1157"/>
</dbReference>
<dbReference type="OrthoDB" id="5853397at2759"/>
<comment type="function">
    <text evidence="5">Decapping enzyme for NAD-capped RNAs: specifically hydrolyzes the nicotinamide adenine dinucleotide (NAD) cap from a subset of RNAs by removing the entire NAD moiety from the 5'-end of an NAD-capped RNA. The NAD-cap is present at the 5'-end of some RNAs and snoRNAs. In contrast to the canonical 5'-end N7 methylguanosine (m7G) cap, the NAD cap promotes mRNA decay. Also acts as a non-canonical decapping enzyme that removes the entire cap structure of m7G capped or incompletely capped RNAs. Has decapping activity toward incomplete 5'-end m7G cap mRNAs such as unmethylated 5'-end-capped RNA (cap0), while it has no activity toward 2'-O-ribose methylated m7G cap (cap1). Also possesses RNA 5'-pyrophosphohydrolase activity by hydrolyzing the 5'-end triphosphate to release pyrophosphates. Stimulates exoribonuclease activity of Rat1, allowing it to degrade RNAs with stable secondary structure more effectively.</text>
</comment>
<comment type="similarity">
    <text evidence="2 7">Belongs to the DXO/Dom3Z family.</text>
</comment>
<dbReference type="InterPro" id="IPR013961">
    <property type="entry name" value="RAI1"/>
</dbReference>
<organism evidence="9 10">
    <name type="scientific">Cryoendolithus antarcticus</name>
    <dbReference type="NCBI Taxonomy" id="1507870"/>
    <lineage>
        <taxon>Eukaryota</taxon>
        <taxon>Fungi</taxon>
        <taxon>Dikarya</taxon>
        <taxon>Ascomycota</taxon>
        <taxon>Pezizomycotina</taxon>
        <taxon>Dothideomycetes</taxon>
        <taxon>Dothideomycetidae</taxon>
        <taxon>Cladosporiales</taxon>
        <taxon>Cladosporiaceae</taxon>
        <taxon>Cryoendolithus</taxon>
    </lineage>
</organism>
<dbReference type="PANTHER" id="PTHR12395:SF9">
    <property type="entry name" value="DECAPPING AND EXORIBONUCLEASE PROTEIN"/>
    <property type="match status" value="1"/>
</dbReference>
<dbReference type="GO" id="GO:0000166">
    <property type="term" value="F:nucleotide binding"/>
    <property type="evidence" value="ECO:0007669"/>
    <property type="project" value="UniProtKB-KW"/>
</dbReference>
<comment type="catalytic activity">
    <reaction evidence="4">
        <text>a 5'-end triphospho-ribonucleoside in mRNA + H2O = a 5'-end phospho-ribonucleoside in mRNA + diphosphate + H(+)</text>
        <dbReference type="Rhea" id="RHEA:78683"/>
        <dbReference type="Rhea" id="RHEA-COMP:15692"/>
        <dbReference type="Rhea" id="RHEA-COMP:17164"/>
        <dbReference type="ChEBI" id="CHEBI:15377"/>
        <dbReference type="ChEBI" id="CHEBI:15378"/>
        <dbReference type="ChEBI" id="CHEBI:33019"/>
        <dbReference type="ChEBI" id="CHEBI:138282"/>
        <dbReference type="ChEBI" id="CHEBI:167618"/>
    </reaction>
    <physiologicalReaction direction="left-to-right" evidence="4">
        <dbReference type="Rhea" id="RHEA:78684"/>
    </physiologicalReaction>
</comment>
<dbReference type="GO" id="GO:0005634">
    <property type="term" value="C:nucleus"/>
    <property type="evidence" value="ECO:0007669"/>
    <property type="project" value="UniProtKB-SubCell"/>
</dbReference>
<name>A0A1V8T0C0_9PEZI</name>
<evidence type="ECO:0000256" key="4">
    <source>
        <dbReference type="ARBA" id="ARBA00044692"/>
    </source>
</evidence>
<keyword evidence="7" id="KW-0547">Nucleotide-binding</keyword>
<dbReference type="InParanoid" id="A0A1V8T0C0"/>
<proteinExistence type="inferred from homology"/>
<evidence type="ECO:0000256" key="3">
    <source>
        <dbReference type="ARBA" id="ARBA00044676"/>
    </source>
</evidence>
<keyword evidence="7" id="KW-0540">Nuclease</keyword>
<comment type="subcellular location">
    <subcellularLocation>
        <location evidence="7">Nucleus</location>
    </subcellularLocation>
</comment>
<dbReference type="Pfam" id="PF08652">
    <property type="entry name" value="RAI1"/>
    <property type="match status" value="1"/>
</dbReference>
<dbReference type="AlphaFoldDB" id="A0A1V8T0C0"/>